<feature type="transmembrane region" description="Helical" evidence="6">
    <location>
        <begin position="164"/>
        <end position="183"/>
    </location>
</feature>
<dbReference type="InterPro" id="IPR014755">
    <property type="entry name" value="Cu-Rt/internalin_Ig-like"/>
</dbReference>
<keyword evidence="4" id="KW-0186">Copper</keyword>
<evidence type="ECO:0000259" key="8">
    <source>
        <dbReference type="Pfam" id="PF04234"/>
    </source>
</evidence>
<dbReference type="PANTHER" id="PTHR34820">
    <property type="entry name" value="INNER MEMBRANE PROTEIN YEBZ"/>
    <property type="match status" value="1"/>
</dbReference>
<feature type="signal peptide" evidence="7">
    <location>
        <begin position="1"/>
        <end position="27"/>
    </location>
</feature>
<dbReference type="AlphaFoldDB" id="W7IC16"/>
<dbReference type="InterPro" id="IPR032694">
    <property type="entry name" value="CopC/D"/>
</dbReference>
<keyword evidence="2" id="KW-0479">Metal-binding</keyword>
<dbReference type="GO" id="GO:0006825">
    <property type="term" value="P:copper ion transport"/>
    <property type="evidence" value="ECO:0007669"/>
    <property type="project" value="InterPro"/>
</dbReference>
<dbReference type="SUPFAM" id="SSF81296">
    <property type="entry name" value="E set domains"/>
    <property type="match status" value="1"/>
</dbReference>
<dbReference type="GO" id="GO:0005886">
    <property type="term" value="C:plasma membrane"/>
    <property type="evidence" value="ECO:0007669"/>
    <property type="project" value="TreeGrafter"/>
</dbReference>
<dbReference type="InterPro" id="IPR007348">
    <property type="entry name" value="CopC_dom"/>
</dbReference>
<dbReference type="RefSeq" id="WP_035290167.1">
    <property type="nucleotide sequence ID" value="NZ_AYXG01000242.1"/>
</dbReference>
<keyword evidence="6" id="KW-1133">Transmembrane helix</keyword>
<dbReference type="Gene3D" id="2.60.40.1220">
    <property type="match status" value="1"/>
</dbReference>
<dbReference type="OrthoDB" id="5242236at2"/>
<evidence type="ECO:0000313" key="10">
    <source>
        <dbReference type="Proteomes" id="UP000019277"/>
    </source>
</evidence>
<evidence type="ECO:0000256" key="5">
    <source>
        <dbReference type="SAM" id="MobiDB-lite"/>
    </source>
</evidence>
<dbReference type="InterPro" id="IPR014756">
    <property type="entry name" value="Ig_E-set"/>
</dbReference>
<protein>
    <submittedName>
        <fullName evidence="9">Copper resistance protein D</fullName>
    </submittedName>
</protein>
<evidence type="ECO:0000256" key="6">
    <source>
        <dbReference type="SAM" id="Phobius"/>
    </source>
</evidence>
<dbReference type="eggNOG" id="COG2372">
    <property type="taxonomic scope" value="Bacteria"/>
</dbReference>
<feature type="domain" description="CopC" evidence="8">
    <location>
        <begin position="28"/>
        <end position="123"/>
    </location>
</feature>
<sequence length="190" mass="18682">MRTLGRVLATAVVALLALVGLAGTAFAHNQLVGSNPADGSSVAVGPKQVELTFDQPVQAGENLNTIVVVGPDGKGRWQDGAAVVKSNVVSVGLRELGPAGTYTIGYRILSADGHSVTGELKFDLTTAGTGTPAEATADAAAPAGGAGNGAEAGTDTEDSGGVPIWVWIAGAVVLLGGGIVLAARVGGTEK</sequence>
<dbReference type="Proteomes" id="UP000019277">
    <property type="component" value="Unassembled WGS sequence"/>
</dbReference>
<feature type="chain" id="PRO_5044489798" evidence="7">
    <location>
        <begin position="28"/>
        <end position="190"/>
    </location>
</feature>
<dbReference type="PANTHER" id="PTHR34820:SF4">
    <property type="entry name" value="INNER MEMBRANE PROTEIN YEBZ"/>
    <property type="match status" value="1"/>
</dbReference>
<dbReference type="GO" id="GO:0042597">
    <property type="term" value="C:periplasmic space"/>
    <property type="evidence" value="ECO:0007669"/>
    <property type="project" value="InterPro"/>
</dbReference>
<evidence type="ECO:0000256" key="3">
    <source>
        <dbReference type="ARBA" id="ARBA00022729"/>
    </source>
</evidence>
<dbReference type="GO" id="GO:0046688">
    <property type="term" value="P:response to copper ion"/>
    <property type="evidence" value="ECO:0007669"/>
    <property type="project" value="InterPro"/>
</dbReference>
<dbReference type="Pfam" id="PF04234">
    <property type="entry name" value="CopC"/>
    <property type="match status" value="1"/>
</dbReference>
<evidence type="ECO:0000256" key="7">
    <source>
        <dbReference type="SAM" id="SignalP"/>
    </source>
</evidence>
<gene>
    <name evidence="9" type="ORF">UO65_6396</name>
</gene>
<proteinExistence type="predicted"/>
<accession>W7IC16</accession>
<evidence type="ECO:0000256" key="4">
    <source>
        <dbReference type="ARBA" id="ARBA00023008"/>
    </source>
</evidence>
<dbReference type="EMBL" id="AYXG01000242">
    <property type="protein sequence ID" value="EWC58330.1"/>
    <property type="molecule type" value="Genomic_DNA"/>
</dbReference>
<keyword evidence="3 7" id="KW-0732">Signal</keyword>
<keyword evidence="10" id="KW-1185">Reference proteome</keyword>
<dbReference type="PATRIC" id="fig|909613.9.peg.6391"/>
<keyword evidence="6" id="KW-0472">Membrane</keyword>
<evidence type="ECO:0000256" key="2">
    <source>
        <dbReference type="ARBA" id="ARBA00022723"/>
    </source>
</evidence>
<evidence type="ECO:0000256" key="1">
    <source>
        <dbReference type="ARBA" id="ARBA00004196"/>
    </source>
</evidence>
<reference evidence="9 10" key="1">
    <citation type="journal article" date="2014" name="Genome Announc.">
        <title>Draft Genome Sequence of the Antitrypanosomally Active Sponge-Associated Bacterium Actinokineospora sp. Strain EG49.</title>
        <authorList>
            <person name="Harjes J."/>
            <person name="Ryu T."/>
            <person name="Abdelmohsen U.R."/>
            <person name="Moitinho-Silva L."/>
            <person name="Horn H."/>
            <person name="Ravasi T."/>
            <person name="Hentschel U."/>
        </authorList>
    </citation>
    <scope>NUCLEOTIDE SEQUENCE [LARGE SCALE GENOMIC DNA]</scope>
    <source>
        <strain evidence="9 10">EG49</strain>
    </source>
</reference>
<organism evidence="9 10">
    <name type="scientific">Actinokineospora spheciospongiae</name>
    <dbReference type="NCBI Taxonomy" id="909613"/>
    <lineage>
        <taxon>Bacteria</taxon>
        <taxon>Bacillati</taxon>
        <taxon>Actinomycetota</taxon>
        <taxon>Actinomycetes</taxon>
        <taxon>Pseudonocardiales</taxon>
        <taxon>Pseudonocardiaceae</taxon>
        <taxon>Actinokineospora</taxon>
    </lineage>
</organism>
<comment type="subcellular location">
    <subcellularLocation>
        <location evidence="1">Cell envelope</location>
    </subcellularLocation>
</comment>
<comment type="caution">
    <text evidence="9">The sequence shown here is derived from an EMBL/GenBank/DDBJ whole genome shotgun (WGS) entry which is preliminary data.</text>
</comment>
<accession>A0A8E2X2N1</accession>
<dbReference type="STRING" id="909613.UO65_6396"/>
<keyword evidence="6" id="KW-0812">Transmembrane</keyword>
<feature type="region of interest" description="Disordered" evidence="5">
    <location>
        <begin position="135"/>
        <end position="156"/>
    </location>
</feature>
<dbReference type="GO" id="GO:0005507">
    <property type="term" value="F:copper ion binding"/>
    <property type="evidence" value="ECO:0007669"/>
    <property type="project" value="InterPro"/>
</dbReference>
<dbReference type="GO" id="GO:0030313">
    <property type="term" value="C:cell envelope"/>
    <property type="evidence" value="ECO:0007669"/>
    <property type="project" value="UniProtKB-SubCell"/>
</dbReference>
<name>W7IC16_9PSEU</name>
<evidence type="ECO:0000313" key="9">
    <source>
        <dbReference type="EMBL" id="EWC58330.1"/>
    </source>
</evidence>